<keyword evidence="1" id="KW-0732">Signal</keyword>
<dbReference type="EMBL" id="JAXIVS010000014">
    <property type="protein sequence ID" value="MDY7231415.1"/>
    <property type="molecule type" value="Genomic_DNA"/>
</dbReference>
<comment type="caution">
    <text evidence="2">The sequence shown here is derived from an EMBL/GenBank/DDBJ whole genome shotgun (WGS) entry which is preliminary data.</text>
</comment>
<protein>
    <submittedName>
        <fullName evidence="2">Uncharacterized protein</fullName>
    </submittedName>
</protein>
<accession>A0ABU5HH49</accession>
<evidence type="ECO:0000256" key="1">
    <source>
        <dbReference type="SAM" id="SignalP"/>
    </source>
</evidence>
<gene>
    <name evidence="2" type="ORF">SYV04_33800</name>
</gene>
<evidence type="ECO:0000313" key="3">
    <source>
        <dbReference type="Proteomes" id="UP001291309"/>
    </source>
</evidence>
<reference evidence="2 3" key="1">
    <citation type="submission" date="2023-12" db="EMBL/GenBank/DDBJ databases">
        <title>the genome sequence of Hyalangium sp. s54d21.</title>
        <authorList>
            <person name="Zhang X."/>
        </authorList>
    </citation>
    <scope>NUCLEOTIDE SEQUENCE [LARGE SCALE GENOMIC DNA]</scope>
    <source>
        <strain evidence="3">s54d21</strain>
    </source>
</reference>
<proteinExistence type="predicted"/>
<evidence type="ECO:0000313" key="2">
    <source>
        <dbReference type="EMBL" id="MDY7231415.1"/>
    </source>
</evidence>
<organism evidence="2 3">
    <name type="scientific">Hyalangium rubrum</name>
    <dbReference type="NCBI Taxonomy" id="3103134"/>
    <lineage>
        <taxon>Bacteria</taxon>
        <taxon>Pseudomonadati</taxon>
        <taxon>Myxococcota</taxon>
        <taxon>Myxococcia</taxon>
        <taxon>Myxococcales</taxon>
        <taxon>Cystobacterineae</taxon>
        <taxon>Archangiaceae</taxon>
        <taxon>Hyalangium</taxon>
    </lineage>
</organism>
<dbReference type="RefSeq" id="WP_321550124.1">
    <property type="nucleotide sequence ID" value="NZ_JAXIVS010000014.1"/>
</dbReference>
<name>A0ABU5HH49_9BACT</name>
<keyword evidence="3" id="KW-1185">Reference proteome</keyword>
<sequence length="270" mass="30268">MHSRHLLATAAALLSSTSWAIEPPWGKAENLGEQRILEKTSVCTDGKGHYVVLAPDEQKTTQLFYGDGKTFVQVAPPPWGLAGDSFLDPRFFNKTANENFRGIDYRVFSEVELDKEKKTCSVRCGEKTIAFTVMEAEPAAKLLTGAKYEPNPQKYVPHALLRDTDGNYYFVERGFRSEDEKKFRVHVGPKGSLKLQEMKDIISDSEGQIFSTKKGELRLVVDRAQAPIWISGNKKKLELRVVPVEQNLPLIYNELGVYSGARLGTPCDDQ</sequence>
<feature type="chain" id="PRO_5045175730" evidence="1">
    <location>
        <begin position="21"/>
        <end position="270"/>
    </location>
</feature>
<dbReference type="Proteomes" id="UP001291309">
    <property type="component" value="Unassembled WGS sequence"/>
</dbReference>
<feature type="signal peptide" evidence="1">
    <location>
        <begin position="1"/>
        <end position="20"/>
    </location>
</feature>